<feature type="domain" description="Ribosomal protein L9" evidence="8">
    <location>
        <begin position="1"/>
        <end position="47"/>
    </location>
</feature>
<dbReference type="InterPro" id="IPR036791">
    <property type="entry name" value="Ribosomal_bL9_C_sf"/>
</dbReference>
<evidence type="ECO:0000256" key="2">
    <source>
        <dbReference type="ARBA" id="ARBA00022730"/>
    </source>
</evidence>
<dbReference type="InterPro" id="IPR009027">
    <property type="entry name" value="Ribosomal_bL9/RNase_H1_N"/>
</dbReference>
<comment type="similarity">
    <text evidence="1 7">Belongs to the bacterial ribosomal protein bL9 family.</text>
</comment>
<keyword evidence="4 7" id="KW-0689">Ribosomal protein</keyword>
<dbReference type="InterPro" id="IPR020069">
    <property type="entry name" value="Ribosomal_bL9_C"/>
</dbReference>
<dbReference type="Proteomes" id="UP000177565">
    <property type="component" value="Unassembled WGS sequence"/>
</dbReference>
<dbReference type="STRING" id="1802312.A3C06_01830"/>
<evidence type="ECO:0000313" key="11">
    <source>
        <dbReference type="Proteomes" id="UP000177565"/>
    </source>
</evidence>
<dbReference type="GO" id="GO:1990904">
    <property type="term" value="C:ribonucleoprotein complex"/>
    <property type="evidence" value="ECO:0007669"/>
    <property type="project" value="UniProtKB-KW"/>
</dbReference>
<evidence type="ECO:0000256" key="3">
    <source>
        <dbReference type="ARBA" id="ARBA00022884"/>
    </source>
</evidence>
<dbReference type="Gene3D" id="3.10.430.100">
    <property type="entry name" value="Ribosomal protein L9, C-terminal domain"/>
    <property type="match status" value="1"/>
</dbReference>
<accession>A0A1G2MU66</accession>
<dbReference type="PANTHER" id="PTHR21368">
    <property type="entry name" value="50S RIBOSOMAL PROTEIN L9"/>
    <property type="match status" value="1"/>
</dbReference>
<feature type="domain" description="Large ribosomal subunit protein bL9 C-terminal" evidence="9">
    <location>
        <begin position="71"/>
        <end position="145"/>
    </location>
</feature>
<evidence type="ECO:0000313" key="10">
    <source>
        <dbReference type="EMBL" id="OHA26622.1"/>
    </source>
</evidence>
<evidence type="ECO:0000256" key="1">
    <source>
        <dbReference type="ARBA" id="ARBA00010605"/>
    </source>
</evidence>
<evidence type="ECO:0000256" key="7">
    <source>
        <dbReference type="HAMAP-Rule" id="MF_00503"/>
    </source>
</evidence>
<name>A0A1G2MU66_9BACT</name>
<dbReference type="Pfam" id="PF01281">
    <property type="entry name" value="Ribosomal_L9_N"/>
    <property type="match status" value="1"/>
</dbReference>
<evidence type="ECO:0000259" key="9">
    <source>
        <dbReference type="Pfam" id="PF03948"/>
    </source>
</evidence>
<dbReference type="NCBIfam" id="TIGR00158">
    <property type="entry name" value="L9"/>
    <property type="match status" value="1"/>
</dbReference>
<reference evidence="10 11" key="1">
    <citation type="journal article" date="2016" name="Nat. Commun.">
        <title>Thousands of microbial genomes shed light on interconnected biogeochemical processes in an aquifer system.</title>
        <authorList>
            <person name="Anantharaman K."/>
            <person name="Brown C.T."/>
            <person name="Hug L.A."/>
            <person name="Sharon I."/>
            <person name="Castelle C.J."/>
            <person name="Probst A.J."/>
            <person name="Thomas B.C."/>
            <person name="Singh A."/>
            <person name="Wilkins M.J."/>
            <person name="Karaoz U."/>
            <person name="Brodie E.L."/>
            <person name="Williams K.H."/>
            <person name="Hubbard S.S."/>
            <person name="Banfield J.F."/>
        </authorList>
    </citation>
    <scope>NUCLEOTIDE SEQUENCE [LARGE SCALE GENOMIC DNA]</scope>
</reference>
<sequence length="148" mass="16753">MKIILTQDVKGLGKRFDVKNVSDGYAINMLIPRKMVREATAGALKQVETQKARQEADRKIQENILLKNISDLEGKVIHISAKASDKGHLFASIHKEDIVHRLKEELRLDVHPDFLELPEHIKTVGEHALTVSLQDKKVKFTLSVEAEK</sequence>
<dbReference type="AlphaFoldDB" id="A0A1G2MU66"/>
<keyword evidence="2 7" id="KW-0699">rRNA-binding</keyword>
<evidence type="ECO:0000256" key="6">
    <source>
        <dbReference type="ARBA" id="ARBA00035292"/>
    </source>
</evidence>
<keyword evidence="3 7" id="KW-0694">RNA-binding</keyword>
<protein>
    <recommendedName>
        <fullName evidence="6 7">Large ribosomal subunit protein bL9</fullName>
    </recommendedName>
</protein>
<dbReference type="HAMAP" id="MF_00503">
    <property type="entry name" value="Ribosomal_bL9"/>
    <property type="match status" value="1"/>
</dbReference>
<dbReference type="InterPro" id="IPR020070">
    <property type="entry name" value="Ribosomal_bL9_N"/>
</dbReference>
<dbReference type="Gene3D" id="3.40.5.10">
    <property type="entry name" value="Ribosomal protein L9, N-terminal domain"/>
    <property type="match status" value="1"/>
</dbReference>
<proteinExistence type="inferred from homology"/>
<dbReference type="GO" id="GO:0005840">
    <property type="term" value="C:ribosome"/>
    <property type="evidence" value="ECO:0007669"/>
    <property type="project" value="UniProtKB-KW"/>
</dbReference>
<evidence type="ECO:0000256" key="4">
    <source>
        <dbReference type="ARBA" id="ARBA00022980"/>
    </source>
</evidence>
<keyword evidence="5 7" id="KW-0687">Ribonucleoprotein</keyword>
<dbReference type="GO" id="GO:0006412">
    <property type="term" value="P:translation"/>
    <property type="evidence" value="ECO:0007669"/>
    <property type="project" value="UniProtKB-UniRule"/>
</dbReference>
<comment type="caution">
    <text evidence="10">The sequence shown here is derived from an EMBL/GenBank/DDBJ whole genome shotgun (WGS) entry which is preliminary data.</text>
</comment>
<gene>
    <name evidence="7" type="primary">rplI</name>
    <name evidence="10" type="ORF">A3C06_01830</name>
</gene>
<dbReference type="Pfam" id="PF03948">
    <property type="entry name" value="Ribosomal_L9_C"/>
    <property type="match status" value="1"/>
</dbReference>
<dbReference type="GO" id="GO:0003735">
    <property type="term" value="F:structural constituent of ribosome"/>
    <property type="evidence" value="ECO:0007669"/>
    <property type="project" value="InterPro"/>
</dbReference>
<dbReference type="SUPFAM" id="SSF55653">
    <property type="entry name" value="Ribosomal protein L9 C-domain"/>
    <property type="match status" value="1"/>
</dbReference>
<dbReference type="EMBL" id="MHRQ01000019">
    <property type="protein sequence ID" value="OHA26622.1"/>
    <property type="molecule type" value="Genomic_DNA"/>
</dbReference>
<comment type="function">
    <text evidence="7">Binds to the 23S rRNA.</text>
</comment>
<dbReference type="GO" id="GO:0019843">
    <property type="term" value="F:rRNA binding"/>
    <property type="evidence" value="ECO:0007669"/>
    <property type="project" value="UniProtKB-UniRule"/>
</dbReference>
<dbReference type="InterPro" id="IPR000244">
    <property type="entry name" value="Ribosomal_bL9"/>
</dbReference>
<dbReference type="InterPro" id="IPR020594">
    <property type="entry name" value="Ribosomal_bL9_bac/chp"/>
</dbReference>
<evidence type="ECO:0000256" key="5">
    <source>
        <dbReference type="ARBA" id="ARBA00023274"/>
    </source>
</evidence>
<dbReference type="InterPro" id="IPR036935">
    <property type="entry name" value="Ribosomal_bL9_N_sf"/>
</dbReference>
<evidence type="ECO:0000259" key="8">
    <source>
        <dbReference type="Pfam" id="PF01281"/>
    </source>
</evidence>
<dbReference type="SUPFAM" id="SSF55658">
    <property type="entry name" value="L9 N-domain-like"/>
    <property type="match status" value="1"/>
</dbReference>
<organism evidence="10 11">
    <name type="scientific">Candidatus Taylorbacteria bacterium RIFCSPHIGHO2_02_FULL_46_13</name>
    <dbReference type="NCBI Taxonomy" id="1802312"/>
    <lineage>
        <taxon>Bacteria</taxon>
        <taxon>Candidatus Tayloriibacteriota</taxon>
    </lineage>
</organism>